<dbReference type="InterPro" id="IPR058240">
    <property type="entry name" value="rSAM_sf"/>
</dbReference>
<dbReference type="GO" id="GO:0051539">
    <property type="term" value="F:4 iron, 4 sulfur cluster binding"/>
    <property type="evidence" value="ECO:0007669"/>
    <property type="project" value="UniProtKB-UniRule"/>
</dbReference>
<comment type="function">
    <text evidence="9 11">Catalyzes the transfer of endogenously produced octanoic acid from octanoyl-acyl-carrier-protein onto the lipoyl domains of lipoate-dependent enzymes. Lipoyl-ACP can also act as a substrate although octanoyl-ACP is likely to be the physiological substrate.</text>
</comment>
<comment type="cofactor">
    <cofactor evidence="12">
        <name>[4Fe-4S] cluster</name>
        <dbReference type="ChEBI" id="CHEBI:49883"/>
    </cofactor>
    <text evidence="12">Binds 2 [4Fe-4S] clusters per subunit. One cluster is coordinated with 3 cysteines and an exchangeable S-adenosyl-L-methionine.</text>
</comment>
<evidence type="ECO:0000259" key="13">
    <source>
        <dbReference type="PROSITE" id="PS51733"/>
    </source>
</evidence>
<evidence type="ECO:0000256" key="4">
    <source>
        <dbReference type="ARBA" id="ARBA00022691"/>
    </source>
</evidence>
<feature type="binding site" evidence="11">
    <location>
        <begin position="76"/>
        <end position="83"/>
    </location>
    <ligand>
        <name>substrate</name>
    </ligand>
</feature>
<keyword evidence="5 12" id="KW-0479">Metal-binding</keyword>
<dbReference type="NCBIfam" id="NF009544">
    <property type="entry name" value="PRK12928.1"/>
    <property type="match status" value="1"/>
</dbReference>
<feature type="binding site" evidence="11">
    <location>
        <begin position="141"/>
        <end position="143"/>
    </location>
    <ligand>
        <name>substrate</name>
    </ligand>
</feature>
<dbReference type="Gene3D" id="3.20.20.70">
    <property type="entry name" value="Aldolase class I"/>
    <property type="match status" value="1"/>
</dbReference>
<dbReference type="RefSeq" id="WP_281792032.1">
    <property type="nucleotide sequence ID" value="NZ_BSDR01000001.1"/>
</dbReference>
<dbReference type="EMBL" id="BSDR01000001">
    <property type="protein sequence ID" value="GLI33015.1"/>
    <property type="molecule type" value="Genomic_DNA"/>
</dbReference>
<dbReference type="CDD" id="cd16444">
    <property type="entry name" value="LipB"/>
    <property type="match status" value="1"/>
</dbReference>
<evidence type="ECO:0000256" key="11">
    <source>
        <dbReference type="HAMAP-Rule" id="MF_00013"/>
    </source>
</evidence>
<dbReference type="Gene3D" id="3.30.930.10">
    <property type="entry name" value="Bira Bifunctional Protein, Domain 2"/>
    <property type="match status" value="1"/>
</dbReference>
<dbReference type="NCBIfam" id="NF010925">
    <property type="entry name" value="PRK14345.1"/>
    <property type="match status" value="1"/>
</dbReference>
<sequence length="506" mass="56924">MTELDIIDLGLIEYSEALSLQKDLVRERMNGGPRDRLLLLEHPPVITIGRSGNEHDLKLQEEMLVKRGVAVHASDRGGKATFHGPGQLVAYPIMKLENKDAHWYVEKLLEVVASLLKEYGLQPGLKDGAPGIWIQDRKIASIGVSIKKWVTSHGIALNVNTQLNGFEFIVPCGMPGQEITSMEKELGAPQDFIRVKDRFIQHFKRVFGYEEFQARTRPKWLTMLPPKQEHMEKMQAFIQKMHLGTVCQSAHCPNMGECFSKGTATFMILGRYCTRKCRFCAVEKGTPLPSDPQEPGRVAKAVQELGLHYAVITSVTRDDLQDGGADQFVQTIREIRSLSSDTRIEILVPDFQGRPEAIERVCSAGPDMFNHNLETIARLYPLVRPQARYNRSLDVLSYAARYGLPVKSGLMLGLGESNDEVMRTLDDLREAGCEYLTLGQYLAPSRTHVPISRYVSPEEFEEWSSTARTMGFKGVASGPLVRSSYRAEHFFLFAELEKDRVQTAVI</sequence>
<organism evidence="15 16">
    <name type="scientific">Desulforhabdus amnigena</name>
    <dbReference type="NCBI Taxonomy" id="40218"/>
    <lineage>
        <taxon>Bacteria</taxon>
        <taxon>Pseudomonadati</taxon>
        <taxon>Thermodesulfobacteriota</taxon>
        <taxon>Syntrophobacteria</taxon>
        <taxon>Syntrophobacterales</taxon>
        <taxon>Syntrophobacteraceae</taxon>
        <taxon>Desulforhabdus</taxon>
    </lineage>
</organism>
<dbReference type="EC" id="2.8.1.8" evidence="12"/>
<feature type="binding site" evidence="12">
    <location>
        <position position="484"/>
    </location>
    <ligand>
        <name>[4Fe-4S] cluster</name>
        <dbReference type="ChEBI" id="CHEBI:49883"/>
        <label>1</label>
    </ligand>
</feature>
<feature type="domain" description="Radical SAM core" evidence="14">
    <location>
        <begin position="259"/>
        <end position="473"/>
    </location>
</feature>
<dbReference type="AlphaFoldDB" id="A0A9W6CZH5"/>
<feature type="domain" description="BPL/LPL catalytic" evidence="13">
    <location>
        <begin position="31"/>
        <end position="211"/>
    </location>
</feature>
<dbReference type="CDD" id="cd01335">
    <property type="entry name" value="Radical_SAM"/>
    <property type="match status" value="1"/>
</dbReference>
<comment type="similarity">
    <text evidence="11">Belongs to the LipB family.</text>
</comment>
<dbReference type="NCBIfam" id="TIGR00214">
    <property type="entry name" value="lipB"/>
    <property type="match status" value="1"/>
</dbReference>
<comment type="pathway">
    <text evidence="12">Protein modification; protein lipoylation via endogenous pathway; protein N(6)-(lipoyl)lysine from octanoyl-[acyl-carrier-protein]: step 2/2.</text>
</comment>
<evidence type="ECO:0000256" key="1">
    <source>
        <dbReference type="ARBA" id="ARBA00004821"/>
    </source>
</evidence>
<feature type="binding site" evidence="12">
    <location>
        <position position="258"/>
    </location>
    <ligand>
        <name>[4Fe-4S] cluster</name>
        <dbReference type="ChEBI" id="CHEBI:49883"/>
        <label>1</label>
    </ligand>
</feature>
<evidence type="ECO:0000313" key="16">
    <source>
        <dbReference type="Proteomes" id="UP001144372"/>
    </source>
</evidence>
<comment type="catalytic activity">
    <reaction evidence="10 12">
        <text>[[Fe-S] cluster scaffold protein carrying a second [4Fe-4S](2+) cluster] + N(6)-octanoyl-L-lysyl-[protein] + 2 oxidized [2Fe-2S]-[ferredoxin] + 2 S-adenosyl-L-methionine + 4 H(+) = [[Fe-S] cluster scaffold protein] + N(6)-[(R)-dihydrolipoyl]-L-lysyl-[protein] + 4 Fe(3+) + 2 hydrogen sulfide + 2 5'-deoxyadenosine + 2 L-methionine + 2 reduced [2Fe-2S]-[ferredoxin]</text>
        <dbReference type="Rhea" id="RHEA:16585"/>
        <dbReference type="Rhea" id="RHEA-COMP:9928"/>
        <dbReference type="Rhea" id="RHEA-COMP:10000"/>
        <dbReference type="Rhea" id="RHEA-COMP:10001"/>
        <dbReference type="Rhea" id="RHEA-COMP:10475"/>
        <dbReference type="Rhea" id="RHEA-COMP:14568"/>
        <dbReference type="Rhea" id="RHEA-COMP:14569"/>
        <dbReference type="ChEBI" id="CHEBI:15378"/>
        <dbReference type="ChEBI" id="CHEBI:17319"/>
        <dbReference type="ChEBI" id="CHEBI:29034"/>
        <dbReference type="ChEBI" id="CHEBI:29919"/>
        <dbReference type="ChEBI" id="CHEBI:33722"/>
        <dbReference type="ChEBI" id="CHEBI:33737"/>
        <dbReference type="ChEBI" id="CHEBI:33738"/>
        <dbReference type="ChEBI" id="CHEBI:57844"/>
        <dbReference type="ChEBI" id="CHEBI:59789"/>
        <dbReference type="ChEBI" id="CHEBI:78809"/>
        <dbReference type="ChEBI" id="CHEBI:83100"/>
        <dbReference type="EC" id="2.8.1.8"/>
    </reaction>
</comment>
<keyword evidence="6 12" id="KW-0408">Iron</keyword>
<dbReference type="SFLD" id="SFLDF00271">
    <property type="entry name" value="lipoyl_synthase"/>
    <property type="match status" value="1"/>
</dbReference>
<keyword evidence="8 11" id="KW-0012">Acyltransferase</keyword>
<dbReference type="PROSITE" id="PS51733">
    <property type="entry name" value="BPL_LPL_CATALYTIC"/>
    <property type="match status" value="1"/>
</dbReference>
<dbReference type="InterPro" id="IPR004143">
    <property type="entry name" value="BPL_LPL_catalytic"/>
</dbReference>
<evidence type="ECO:0000256" key="3">
    <source>
        <dbReference type="ARBA" id="ARBA00022679"/>
    </source>
</evidence>
<dbReference type="SFLD" id="SFLDG01058">
    <property type="entry name" value="lipoyl_synthase_like"/>
    <property type="match status" value="1"/>
</dbReference>
<dbReference type="InterPro" id="IPR006638">
    <property type="entry name" value="Elp3/MiaA/NifB-like_rSAM"/>
</dbReference>
<dbReference type="Pfam" id="PF04055">
    <property type="entry name" value="Radical_SAM"/>
    <property type="match status" value="1"/>
</dbReference>
<keyword evidence="11" id="KW-0963">Cytoplasm</keyword>
<comment type="caution">
    <text evidence="15">The sequence shown here is derived from an EMBL/GenBank/DDBJ whole genome shotgun (WGS) entry which is preliminary data.</text>
</comment>
<dbReference type="PANTHER" id="PTHR10949">
    <property type="entry name" value="LIPOYL SYNTHASE"/>
    <property type="match status" value="1"/>
</dbReference>
<feature type="binding site" evidence="12">
    <location>
        <position position="252"/>
    </location>
    <ligand>
        <name>[4Fe-4S] cluster</name>
        <dbReference type="ChEBI" id="CHEBI:49883"/>
        <label>1</label>
    </ligand>
</feature>
<dbReference type="NCBIfam" id="NF004019">
    <property type="entry name" value="PRK05481.1"/>
    <property type="match status" value="1"/>
</dbReference>
<feature type="binding site" evidence="11">
    <location>
        <begin position="154"/>
        <end position="156"/>
    </location>
    <ligand>
        <name>substrate</name>
    </ligand>
</feature>
<evidence type="ECO:0000256" key="10">
    <source>
        <dbReference type="ARBA" id="ARBA00047326"/>
    </source>
</evidence>
<dbReference type="SFLD" id="SFLDS00029">
    <property type="entry name" value="Radical_SAM"/>
    <property type="match status" value="1"/>
</dbReference>
<evidence type="ECO:0000256" key="6">
    <source>
        <dbReference type="ARBA" id="ARBA00023004"/>
    </source>
</evidence>
<feature type="site" description="Lowers pKa of active site Cys" evidence="11">
    <location>
        <position position="138"/>
    </location>
</feature>
<evidence type="ECO:0000256" key="5">
    <source>
        <dbReference type="ARBA" id="ARBA00022723"/>
    </source>
</evidence>
<gene>
    <name evidence="11" type="primary">lipB</name>
    <name evidence="12" type="synonym">lipA</name>
    <name evidence="15" type="ORF">DAMNIGENAA_04480</name>
</gene>
<dbReference type="SMART" id="SM00729">
    <property type="entry name" value="Elp3"/>
    <property type="match status" value="1"/>
</dbReference>
<dbReference type="InterPro" id="IPR003698">
    <property type="entry name" value="Lipoyl_synth"/>
</dbReference>
<dbReference type="GO" id="GO:0046872">
    <property type="term" value="F:metal ion binding"/>
    <property type="evidence" value="ECO:0007669"/>
    <property type="project" value="UniProtKB-KW"/>
</dbReference>
<feature type="binding site" evidence="12">
    <location>
        <position position="273"/>
    </location>
    <ligand>
        <name>[4Fe-4S] cluster</name>
        <dbReference type="ChEBI" id="CHEBI:49883"/>
        <label>2</label>
        <note>4Fe-4S-S-AdoMet</note>
    </ligand>
</feature>
<dbReference type="HAMAP" id="MF_00013">
    <property type="entry name" value="LipB"/>
    <property type="match status" value="1"/>
</dbReference>
<keyword evidence="3 11" id="KW-0808">Transferase</keyword>
<feature type="binding site" evidence="12">
    <location>
        <position position="280"/>
    </location>
    <ligand>
        <name>[4Fe-4S] cluster</name>
        <dbReference type="ChEBI" id="CHEBI:49883"/>
        <label>2</label>
        <note>4Fe-4S-S-AdoMet</note>
    </ligand>
</feature>
<evidence type="ECO:0000313" key="15">
    <source>
        <dbReference type="EMBL" id="GLI33015.1"/>
    </source>
</evidence>
<comment type="catalytic activity">
    <reaction evidence="11">
        <text>octanoyl-[ACP] + L-lysyl-[protein] = N(6)-octanoyl-L-lysyl-[protein] + holo-[ACP] + H(+)</text>
        <dbReference type="Rhea" id="RHEA:17665"/>
        <dbReference type="Rhea" id="RHEA-COMP:9636"/>
        <dbReference type="Rhea" id="RHEA-COMP:9685"/>
        <dbReference type="Rhea" id="RHEA-COMP:9752"/>
        <dbReference type="Rhea" id="RHEA-COMP:9928"/>
        <dbReference type="ChEBI" id="CHEBI:15378"/>
        <dbReference type="ChEBI" id="CHEBI:29969"/>
        <dbReference type="ChEBI" id="CHEBI:64479"/>
        <dbReference type="ChEBI" id="CHEBI:78463"/>
        <dbReference type="ChEBI" id="CHEBI:78809"/>
        <dbReference type="EC" id="2.3.1.181"/>
    </reaction>
</comment>
<comment type="subcellular location">
    <subcellularLocation>
        <location evidence="11">Cytoplasm</location>
    </subcellularLocation>
</comment>
<reference evidence="15" key="1">
    <citation type="submission" date="2022-12" db="EMBL/GenBank/DDBJ databases">
        <title>Reference genome sequencing for broad-spectrum identification of bacterial and archaeal isolates by mass spectrometry.</title>
        <authorList>
            <person name="Sekiguchi Y."/>
            <person name="Tourlousse D.M."/>
        </authorList>
    </citation>
    <scope>NUCLEOTIDE SEQUENCE</scope>
    <source>
        <strain evidence="15">ASRB1</strain>
    </source>
</reference>
<dbReference type="NCBIfam" id="TIGR00510">
    <property type="entry name" value="lipA"/>
    <property type="match status" value="1"/>
</dbReference>
<dbReference type="InterPro" id="IPR007197">
    <property type="entry name" value="rSAM"/>
</dbReference>
<dbReference type="InterPro" id="IPR020605">
    <property type="entry name" value="Octanoyltransferase_CS"/>
</dbReference>
<dbReference type="SUPFAM" id="SSF55681">
    <property type="entry name" value="Class II aaRS and biotin synthetases"/>
    <property type="match status" value="1"/>
</dbReference>
<dbReference type="EC" id="2.3.1.181" evidence="11"/>
<keyword evidence="4 12" id="KW-0949">S-adenosyl-L-methionine</keyword>
<dbReference type="SUPFAM" id="SSF102114">
    <property type="entry name" value="Radical SAM enzymes"/>
    <property type="match status" value="1"/>
</dbReference>
<evidence type="ECO:0000256" key="12">
    <source>
        <dbReference type="HAMAP-Rule" id="MF_00206"/>
    </source>
</evidence>
<evidence type="ECO:0000256" key="7">
    <source>
        <dbReference type="ARBA" id="ARBA00023014"/>
    </source>
</evidence>
<evidence type="ECO:0000256" key="8">
    <source>
        <dbReference type="ARBA" id="ARBA00023315"/>
    </source>
</evidence>
<evidence type="ECO:0000259" key="14">
    <source>
        <dbReference type="PROSITE" id="PS51918"/>
    </source>
</evidence>
<dbReference type="GO" id="GO:0033819">
    <property type="term" value="F:lipoyl(octanoyl) transferase activity"/>
    <property type="evidence" value="ECO:0007669"/>
    <property type="project" value="UniProtKB-EC"/>
</dbReference>
<dbReference type="GO" id="GO:0016992">
    <property type="term" value="F:lipoate synthase activity"/>
    <property type="evidence" value="ECO:0007669"/>
    <property type="project" value="UniProtKB-UniRule"/>
</dbReference>
<comment type="function">
    <text evidence="12">Catalyzes the radical-mediated insertion of two sulfur atoms into the C-6 and C-8 positions of the octanoyl moiety bound to the lipoyl domains of lipoate-dependent enzymes, thereby converting the octanoylated domains into lipoylated derivatives.</text>
</comment>
<dbReference type="PROSITE" id="PS01313">
    <property type="entry name" value="LIPB"/>
    <property type="match status" value="1"/>
</dbReference>
<dbReference type="PANTHER" id="PTHR10949:SF0">
    <property type="entry name" value="LIPOYL SYNTHASE, MITOCHONDRIAL"/>
    <property type="match status" value="1"/>
</dbReference>
<comment type="similarity">
    <text evidence="12">Belongs to the radical SAM superfamily. Lipoyl synthase family.</text>
</comment>
<dbReference type="Pfam" id="PF21948">
    <property type="entry name" value="LplA-B_cat"/>
    <property type="match status" value="1"/>
</dbReference>
<keyword evidence="2 12" id="KW-0004">4Fe-4S</keyword>
<feature type="binding site" evidence="12">
    <location>
        <position position="277"/>
    </location>
    <ligand>
        <name>[4Fe-4S] cluster</name>
        <dbReference type="ChEBI" id="CHEBI:49883"/>
        <label>2</label>
        <note>4Fe-4S-S-AdoMet</note>
    </ligand>
</feature>
<dbReference type="GO" id="GO:0009249">
    <property type="term" value="P:protein lipoylation"/>
    <property type="evidence" value="ECO:0007669"/>
    <property type="project" value="UniProtKB-UniRule"/>
</dbReference>
<accession>A0A9W6CZH5</accession>
<feature type="binding site" evidence="12">
    <location>
        <position position="247"/>
    </location>
    <ligand>
        <name>[4Fe-4S] cluster</name>
        <dbReference type="ChEBI" id="CHEBI:49883"/>
        <label>1</label>
    </ligand>
</feature>
<dbReference type="Proteomes" id="UP001144372">
    <property type="component" value="Unassembled WGS sequence"/>
</dbReference>
<dbReference type="InterPro" id="IPR000544">
    <property type="entry name" value="Octanoyltransferase"/>
</dbReference>
<comment type="miscellaneous">
    <text evidence="11">In the reaction, the free carboxyl group of octanoic acid is attached via an amide linkage to the epsilon-amino group of a specific lysine residue of lipoyl domains of lipoate-dependent enzymes.</text>
</comment>
<dbReference type="InterPro" id="IPR045864">
    <property type="entry name" value="aa-tRNA-synth_II/BPL/LPL"/>
</dbReference>
<name>A0A9W6CZH5_9BACT</name>
<proteinExistence type="inferred from homology"/>
<keyword evidence="7 12" id="KW-0411">Iron-sulfur</keyword>
<evidence type="ECO:0000256" key="2">
    <source>
        <dbReference type="ARBA" id="ARBA00022485"/>
    </source>
</evidence>
<protein>
    <recommendedName>
        <fullName evidence="11 12">Multifunctional fusion protein</fullName>
    </recommendedName>
    <domain>
        <recommendedName>
            <fullName evidence="12">Lipoyl synthase</fullName>
            <ecNumber evidence="12">2.8.1.8</ecNumber>
        </recommendedName>
        <alternativeName>
            <fullName evidence="12">Lip-syn</fullName>
        </alternativeName>
        <alternativeName>
            <fullName evidence="12">Lipoate synthase</fullName>
        </alternativeName>
        <alternativeName>
            <fullName evidence="12">Lipoic acid synthase</fullName>
        </alternativeName>
        <alternativeName>
            <fullName evidence="12">Sulfur insertion protein LipA</fullName>
            <shortName evidence="12">LS</shortName>
        </alternativeName>
    </domain>
    <domain>
        <recommendedName>
            <fullName evidence="11">Octanoyltransferase</fullName>
            <ecNumber evidence="11">2.3.1.181</ecNumber>
        </recommendedName>
        <alternativeName>
            <fullName evidence="11">Lipoate-protein ligase B</fullName>
        </alternativeName>
        <alternativeName>
            <fullName evidence="11">Lipoyl/octanoyl transferase</fullName>
        </alternativeName>
        <alternativeName>
            <fullName evidence="11">Octanoyl-[acyl-carrier-protein]-protein N-octanoyltransferase</fullName>
        </alternativeName>
    </domain>
</protein>
<dbReference type="InterPro" id="IPR013785">
    <property type="entry name" value="Aldolase_TIM"/>
</dbReference>
<evidence type="ECO:0000256" key="9">
    <source>
        <dbReference type="ARBA" id="ARBA00024732"/>
    </source>
</evidence>
<dbReference type="PROSITE" id="PS51918">
    <property type="entry name" value="RADICAL_SAM"/>
    <property type="match status" value="1"/>
</dbReference>
<comment type="pathway">
    <text evidence="1 11">Protein modification; protein lipoylation via endogenous pathway; protein N(6)-(lipoyl)lysine from octanoyl-[acyl-carrier-protein]: step 1/2.</text>
</comment>
<dbReference type="GO" id="GO:0005737">
    <property type="term" value="C:cytoplasm"/>
    <property type="evidence" value="ECO:0007669"/>
    <property type="project" value="UniProtKB-SubCell"/>
</dbReference>
<keyword evidence="16" id="KW-1185">Reference proteome</keyword>
<dbReference type="HAMAP" id="MF_00206">
    <property type="entry name" value="Lipoyl_synth"/>
    <property type="match status" value="1"/>
</dbReference>
<feature type="active site" description="Acyl-thioester intermediate" evidence="11">
    <location>
        <position position="172"/>
    </location>
</feature>